<keyword evidence="7" id="KW-1185">Reference proteome</keyword>
<reference evidence="6 7" key="1">
    <citation type="submission" date="2014-02" db="EMBL/GenBank/DDBJ databases">
        <title>Diversity of Thermotogales isolates from hydrothermal vents.</title>
        <authorList>
            <person name="Haverkamp T.H.A."/>
            <person name="Lossouarn J."/>
            <person name="Geslin C."/>
            <person name="Nesbo C.L."/>
        </authorList>
    </citation>
    <scope>NUCLEOTIDE SEQUENCE [LARGE SCALE GENOMIC DNA]</scope>
    <source>
        <strain evidence="6 7">431</strain>
    </source>
</reference>
<dbReference type="Gene3D" id="3.40.50.20">
    <property type="match status" value="1"/>
</dbReference>
<dbReference type="GO" id="GO:0016874">
    <property type="term" value="F:ligase activity"/>
    <property type="evidence" value="ECO:0007669"/>
    <property type="project" value="UniProtKB-KW"/>
</dbReference>
<accession>A0ABM6GCC1</accession>
<name>A0ABM6GCC1_9BACT</name>
<proteinExistence type="inferred from homology"/>
<dbReference type="SUPFAM" id="SSF56059">
    <property type="entry name" value="Glutathione synthetase ATP-binding domain-like"/>
    <property type="match status" value="1"/>
</dbReference>
<dbReference type="SUPFAM" id="SSF52440">
    <property type="entry name" value="PreATP-grasp domain"/>
    <property type="match status" value="1"/>
</dbReference>
<protein>
    <submittedName>
        <fullName evidence="6">D-alanine--D-alanine ligase</fullName>
    </submittedName>
</protein>
<evidence type="ECO:0000256" key="2">
    <source>
        <dbReference type="ARBA" id="ARBA00022598"/>
    </source>
</evidence>
<dbReference type="PROSITE" id="PS50975">
    <property type="entry name" value="ATP_GRASP"/>
    <property type="match status" value="1"/>
</dbReference>
<comment type="similarity">
    <text evidence="1">Belongs to the D-alanine--D-alanine ligase family.</text>
</comment>
<dbReference type="InterPro" id="IPR013815">
    <property type="entry name" value="ATP_grasp_subdomain_1"/>
</dbReference>
<sequence length="310" mass="35883">MKIAVVCDKNINNEEKKMINAIKDAISKKYKCEIVRFDEDFLRKINKYDFVFNLSNKGGKEVKQVHVPSVLDFLGIPYTSSNTFTHAICLDKITTKIIMKQYNIPTPDFYVVDVGEIPNYIDGKYIVKPPREGSAKGITKDSIVDNLEDLKKQVKKIHDEFSQPALVEKFIDGREFSVGVIGNKKPEVLPILEIDFSSLPKELERFYSYRVKHYYGEQTRYICPANLDVDLEKKIKYYAQKLFRVLNLRDYARMDLRIKGGEIYFLEVNSMPQLVPVYSDITKMAKAAGCDYDKLVLKILEISMERWGLL</sequence>
<evidence type="ECO:0000256" key="3">
    <source>
        <dbReference type="ARBA" id="ARBA00023316"/>
    </source>
</evidence>
<gene>
    <name evidence="6" type="ORF">BW47_00450</name>
</gene>
<evidence type="ECO:0000259" key="5">
    <source>
        <dbReference type="PROSITE" id="PS50975"/>
    </source>
</evidence>
<dbReference type="EMBL" id="CP007389">
    <property type="protein sequence ID" value="APT73162.1"/>
    <property type="molecule type" value="Genomic_DNA"/>
</dbReference>
<keyword evidence="4" id="KW-0547">Nucleotide-binding</keyword>
<evidence type="ECO:0000313" key="7">
    <source>
        <dbReference type="Proteomes" id="UP000185490"/>
    </source>
</evidence>
<dbReference type="Gene3D" id="3.30.470.20">
    <property type="entry name" value="ATP-grasp fold, B domain"/>
    <property type="match status" value="1"/>
</dbReference>
<dbReference type="InterPro" id="IPR016185">
    <property type="entry name" value="PreATP-grasp_dom_sf"/>
</dbReference>
<evidence type="ECO:0000313" key="6">
    <source>
        <dbReference type="EMBL" id="APT73162.1"/>
    </source>
</evidence>
<evidence type="ECO:0000256" key="1">
    <source>
        <dbReference type="ARBA" id="ARBA00010871"/>
    </source>
</evidence>
<dbReference type="Gene3D" id="3.30.1490.20">
    <property type="entry name" value="ATP-grasp fold, A domain"/>
    <property type="match status" value="1"/>
</dbReference>
<organism evidence="6 7">
    <name type="scientific">Thermosipho melanesiensis</name>
    <dbReference type="NCBI Taxonomy" id="46541"/>
    <lineage>
        <taxon>Bacteria</taxon>
        <taxon>Thermotogati</taxon>
        <taxon>Thermotogota</taxon>
        <taxon>Thermotogae</taxon>
        <taxon>Thermotogales</taxon>
        <taxon>Fervidobacteriaceae</taxon>
        <taxon>Thermosipho</taxon>
    </lineage>
</organism>
<dbReference type="PANTHER" id="PTHR23132:SF23">
    <property type="entry name" value="D-ALANINE--D-ALANINE LIGASE B"/>
    <property type="match status" value="1"/>
</dbReference>
<evidence type="ECO:0000256" key="4">
    <source>
        <dbReference type="PROSITE-ProRule" id="PRU00409"/>
    </source>
</evidence>
<dbReference type="Proteomes" id="UP000185490">
    <property type="component" value="Chromosome"/>
</dbReference>
<keyword evidence="2 6" id="KW-0436">Ligase</keyword>
<dbReference type="Pfam" id="PF07478">
    <property type="entry name" value="Dala_Dala_lig_C"/>
    <property type="match status" value="1"/>
</dbReference>
<feature type="domain" description="ATP-grasp" evidence="5">
    <location>
        <begin position="96"/>
        <end position="301"/>
    </location>
</feature>
<dbReference type="InterPro" id="IPR011761">
    <property type="entry name" value="ATP-grasp"/>
</dbReference>
<dbReference type="RefSeq" id="WP_012056320.1">
    <property type="nucleotide sequence ID" value="NZ_CP007389.1"/>
</dbReference>
<keyword evidence="3" id="KW-0961">Cell wall biogenesis/degradation</keyword>
<dbReference type="InterPro" id="IPR011095">
    <property type="entry name" value="Dala_Dala_lig_C"/>
</dbReference>
<keyword evidence="4" id="KW-0067">ATP-binding</keyword>
<dbReference type="PANTHER" id="PTHR23132">
    <property type="entry name" value="D-ALANINE--D-ALANINE LIGASE"/>
    <property type="match status" value="1"/>
</dbReference>